<evidence type="ECO:0000256" key="1">
    <source>
        <dbReference type="SAM" id="Phobius"/>
    </source>
</evidence>
<keyword evidence="1" id="KW-0472">Membrane</keyword>
<gene>
    <name evidence="2" type="ORF">E6Q51_03790</name>
</gene>
<feature type="non-terminal residue" evidence="2">
    <location>
        <position position="33"/>
    </location>
</feature>
<reference evidence="2 3" key="1">
    <citation type="submission" date="2018-09" db="EMBL/GenBank/DDBJ databases">
        <title>Metagenome Assembled Genomes from an Advanced Water Purification Facility.</title>
        <authorList>
            <person name="Stamps B.W."/>
            <person name="Spear J.R."/>
        </authorList>
    </citation>
    <scope>NUCLEOTIDE SEQUENCE [LARGE SCALE GENOMIC DNA]</scope>
    <source>
        <strain evidence="2">Bin_42_2</strain>
    </source>
</reference>
<proteinExistence type="predicted"/>
<accession>A0A5C7WJZ7</accession>
<evidence type="ECO:0000313" key="3">
    <source>
        <dbReference type="Proteomes" id="UP000321374"/>
    </source>
</evidence>
<feature type="transmembrane region" description="Helical" evidence="1">
    <location>
        <begin position="12"/>
        <end position="29"/>
    </location>
</feature>
<evidence type="ECO:0000313" key="2">
    <source>
        <dbReference type="EMBL" id="TXI37252.1"/>
    </source>
</evidence>
<keyword evidence="1" id="KW-1133">Transmembrane helix</keyword>
<dbReference type="AlphaFoldDB" id="A0A5C7WJZ7"/>
<sequence length="33" mass="3731">MKRFFNLLKAHYETSLLLAAAVCLLLALVKPEI</sequence>
<organism evidence="2 3">
    <name type="scientific">Methylophilus methylotrophus</name>
    <name type="common">Bacterium W3A1</name>
    <dbReference type="NCBI Taxonomy" id="17"/>
    <lineage>
        <taxon>Bacteria</taxon>
        <taxon>Pseudomonadati</taxon>
        <taxon>Pseudomonadota</taxon>
        <taxon>Betaproteobacteria</taxon>
        <taxon>Nitrosomonadales</taxon>
        <taxon>Methylophilaceae</taxon>
        <taxon>Methylophilus</taxon>
    </lineage>
</organism>
<comment type="caution">
    <text evidence="2">The sequence shown here is derived from an EMBL/GenBank/DDBJ whole genome shotgun (WGS) entry which is preliminary data.</text>
</comment>
<dbReference type="EMBL" id="SSGG01000062">
    <property type="protein sequence ID" value="TXI37252.1"/>
    <property type="molecule type" value="Genomic_DNA"/>
</dbReference>
<dbReference type="Proteomes" id="UP000321374">
    <property type="component" value="Unassembled WGS sequence"/>
</dbReference>
<name>A0A5C7WJZ7_METME</name>
<keyword evidence="1" id="KW-0812">Transmembrane</keyword>
<protein>
    <submittedName>
        <fullName evidence="2">VWA domain-containing protein</fullName>
    </submittedName>
</protein>